<feature type="domain" description="Chitin-binding type-2" evidence="1">
    <location>
        <begin position="56"/>
        <end position="109"/>
    </location>
</feature>
<accession>A0AAW0VP44</accession>
<comment type="caution">
    <text evidence="2">The sequence shown here is derived from an EMBL/GenBank/DDBJ whole genome shotgun (WGS) entry which is preliminary data.</text>
</comment>
<dbReference type="SUPFAM" id="SSF57625">
    <property type="entry name" value="Invertebrate chitin-binding proteins"/>
    <property type="match status" value="1"/>
</dbReference>
<feature type="domain" description="Chitin-binding type-2" evidence="1">
    <location>
        <begin position="1"/>
        <end position="50"/>
    </location>
</feature>
<dbReference type="GO" id="GO:0005576">
    <property type="term" value="C:extracellular region"/>
    <property type="evidence" value="ECO:0007669"/>
    <property type="project" value="InterPro"/>
</dbReference>
<dbReference type="EMBL" id="JARKIK010003839">
    <property type="protein sequence ID" value="KAK8718872.1"/>
    <property type="molecule type" value="Genomic_DNA"/>
</dbReference>
<dbReference type="InterPro" id="IPR036508">
    <property type="entry name" value="Chitin-bd_dom_sf"/>
</dbReference>
<sequence>PGTLIPSTVDCSIYKVCLASDVIEEECPSDHQYFDFKTGDCSDDPTVCYETCDPCDVYCVTEGKIPNPHNCYGYLYCNPPDVAVFLCPDGEVFNPDTLICESTTDPCENSCTDTTGAYDDSWDSFLE</sequence>
<protein>
    <recommendedName>
        <fullName evidence="1">Chitin-binding type-2 domain-containing protein</fullName>
    </recommendedName>
</protein>
<dbReference type="InterPro" id="IPR002557">
    <property type="entry name" value="Chitin-bd_dom"/>
</dbReference>
<evidence type="ECO:0000313" key="3">
    <source>
        <dbReference type="Proteomes" id="UP001445076"/>
    </source>
</evidence>
<evidence type="ECO:0000313" key="2">
    <source>
        <dbReference type="EMBL" id="KAK8718872.1"/>
    </source>
</evidence>
<dbReference type="Pfam" id="PF01607">
    <property type="entry name" value="CBM_14"/>
    <property type="match status" value="2"/>
</dbReference>
<dbReference type="Gene3D" id="2.170.140.10">
    <property type="entry name" value="Chitin binding domain"/>
    <property type="match status" value="1"/>
</dbReference>
<reference evidence="2 3" key="1">
    <citation type="journal article" date="2024" name="BMC Genomics">
        <title>Genome assembly of redclaw crayfish (Cherax quadricarinatus) provides insights into its immune adaptation and hypoxia tolerance.</title>
        <authorList>
            <person name="Liu Z."/>
            <person name="Zheng J."/>
            <person name="Li H."/>
            <person name="Fang K."/>
            <person name="Wang S."/>
            <person name="He J."/>
            <person name="Zhou D."/>
            <person name="Weng S."/>
            <person name="Chi M."/>
            <person name="Gu Z."/>
            <person name="He J."/>
            <person name="Li F."/>
            <person name="Wang M."/>
        </authorList>
    </citation>
    <scope>NUCLEOTIDE SEQUENCE [LARGE SCALE GENOMIC DNA]</scope>
    <source>
        <strain evidence="2">ZL_2023a</strain>
    </source>
</reference>
<organism evidence="2 3">
    <name type="scientific">Cherax quadricarinatus</name>
    <name type="common">Australian red claw crayfish</name>
    <dbReference type="NCBI Taxonomy" id="27406"/>
    <lineage>
        <taxon>Eukaryota</taxon>
        <taxon>Metazoa</taxon>
        <taxon>Ecdysozoa</taxon>
        <taxon>Arthropoda</taxon>
        <taxon>Crustacea</taxon>
        <taxon>Multicrustacea</taxon>
        <taxon>Malacostraca</taxon>
        <taxon>Eumalacostraca</taxon>
        <taxon>Eucarida</taxon>
        <taxon>Decapoda</taxon>
        <taxon>Pleocyemata</taxon>
        <taxon>Astacidea</taxon>
        <taxon>Parastacoidea</taxon>
        <taxon>Parastacidae</taxon>
        <taxon>Cherax</taxon>
    </lineage>
</organism>
<dbReference type="SMART" id="SM00494">
    <property type="entry name" value="ChtBD2"/>
    <property type="match status" value="2"/>
</dbReference>
<dbReference type="AlphaFoldDB" id="A0AAW0VP44"/>
<feature type="non-terminal residue" evidence="2">
    <location>
        <position position="1"/>
    </location>
</feature>
<dbReference type="PROSITE" id="PS50940">
    <property type="entry name" value="CHIT_BIND_II"/>
    <property type="match status" value="2"/>
</dbReference>
<keyword evidence="3" id="KW-1185">Reference proteome</keyword>
<proteinExistence type="predicted"/>
<name>A0AAW0VP44_CHEQU</name>
<dbReference type="GO" id="GO:0008061">
    <property type="term" value="F:chitin binding"/>
    <property type="evidence" value="ECO:0007669"/>
    <property type="project" value="InterPro"/>
</dbReference>
<evidence type="ECO:0000259" key="1">
    <source>
        <dbReference type="PROSITE" id="PS50940"/>
    </source>
</evidence>
<dbReference type="Proteomes" id="UP001445076">
    <property type="component" value="Unassembled WGS sequence"/>
</dbReference>
<gene>
    <name evidence="2" type="ORF">OTU49_014404</name>
</gene>